<dbReference type="EMBL" id="FNLM01000020">
    <property type="protein sequence ID" value="SDT85596.1"/>
    <property type="molecule type" value="Genomic_DNA"/>
</dbReference>
<reference evidence="5 13" key="1">
    <citation type="submission" date="2016-10" db="EMBL/GenBank/DDBJ databases">
        <authorList>
            <person name="de Groot N.N."/>
        </authorList>
    </citation>
    <scope>NUCLEOTIDE SEQUENCE [LARGE SCALE GENOMIC DNA]</scope>
    <source>
        <strain evidence="5 13">DSM 44215</strain>
    </source>
</reference>
<evidence type="ECO:0000313" key="10">
    <source>
        <dbReference type="EMBL" id="SDT85620.1"/>
    </source>
</evidence>
<dbReference type="EMBL" id="FNLM01000027">
    <property type="protein sequence ID" value="SDT89047.1"/>
    <property type="molecule type" value="Genomic_DNA"/>
</dbReference>
<sequence length="75" mass="8202">MSTDPAVEAARKAWEQSSPLRPFDPEESPEYWMVLAAREALKSSRLRTALNDLVAHGDLTPSGRIVLQRIIGGAA</sequence>
<proteinExistence type="predicted"/>
<dbReference type="STRING" id="158898.SAMN04488548_10134"/>
<evidence type="ECO:0000313" key="9">
    <source>
        <dbReference type="EMBL" id="SDT85596.1"/>
    </source>
</evidence>
<evidence type="ECO:0000313" key="2">
    <source>
        <dbReference type="EMBL" id="SDT83714.1"/>
    </source>
</evidence>
<evidence type="ECO:0000313" key="4">
    <source>
        <dbReference type="EMBL" id="SDT83872.1"/>
    </source>
</evidence>
<protein>
    <submittedName>
        <fullName evidence="5">Uncharacterized protein</fullName>
    </submittedName>
</protein>
<evidence type="ECO:0000313" key="13">
    <source>
        <dbReference type="Proteomes" id="UP000183180"/>
    </source>
</evidence>
<evidence type="ECO:0000313" key="11">
    <source>
        <dbReference type="EMBL" id="SDT87840.1"/>
    </source>
</evidence>
<organism evidence="5 13">
    <name type="scientific">Gordonia westfalica</name>
    <dbReference type="NCBI Taxonomy" id="158898"/>
    <lineage>
        <taxon>Bacteria</taxon>
        <taxon>Bacillati</taxon>
        <taxon>Actinomycetota</taxon>
        <taxon>Actinomycetes</taxon>
        <taxon>Mycobacteriales</taxon>
        <taxon>Gordoniaceae</taxon>
        <taxon>Gordonia</taxon>
    </lineage>
</organism>
<dbReference type="EMBL" id="FNLM01000005">
    <property type="protein sequence ID" value="SDT84002.1"/>
    <property type="molecule type" value="Genomic_DNA"/>
</dbReference>
<dbReference type="EMBL" id="FNLM01000001">
    <property type="protein sequence ID" value="SDT83717.1"/>
    <property type="molecule type" value="Genomic_DNA"/>
</dbReference>
<dbReference type="EMBL" id="FNLM01000018">
    <property type="protein sequence ID" value="SDT85255.1"/>
    <property type="molecule type" value="Genomic_DNA"/>
</dbReference>
<evidence type="ECO:0000313" key="8">
    <source>
        <dbReference type="EMBL" id="SDT85255.1"/>
    </source>
</evidence>
<evidence type="ECO:0000313" key="3">
    <source>
        <dbReference type="EMBL" id="SDT83717.1"/>
    </source>
</evidence>
<dbReference type="EMBL" id="FNLM01000005">
    <property type="protein sequence ID" value="SDT83981.1"/>
    <property type="molecule type" value="Genomic_DNA"/>
</dbReference>
<dbReference type="EMBL" id="FNLM01000005">
    <property type="protein sequence ID" value="SDT83922.1"/>
    <property type="molecule type" value="Genomic_DNA"/>
</dbReference>
<dbReference type="EMBL" id="FNLM01000020">
    <property type="protein sequence ID" value="SDT85620.1"/>
    <property type="molecule type" value="Genomic_DNA"/>
</dbReference>
<dbReference type="EMBL" id="FNLM01000005">
    <property type="protein sequence ID" value="SDT83872.1"/>
    <property type="molecule type" value="Genomic_DNA"/>
</dbReference>
<evidence type="ECO:0000256" key="1">
    <source>
        <dbReference type="SAM" id="MobiDB-lite"/>
    </source>
</evidence>
<dbReference type="AlphaFoldDB" id="A0A1H2DLY4"/>
<evidence type="ECO:0000313" key="7">
    <source>
        <dbReference type="EMBL" id="SDT84002.1"/>
    </source>
</evidence>
<evidence type="ECO:0000313" key="12">
    <source>
        <dbReference type="EMBL" id="SDT89047.1"/>
    </source>
</evidence>
<feature type="region of interest" description="Disordered" evidence="1">
    <location>
        <begin position="1"/>
        <end position="24"/>
    </location>
</feature>
<gene>
    <name evidence="2" type="ORF">SAMN04488548_10134</name>
    <name evidence="3" type="ORF">SAMN04488548_10137</name>
    <name evidence="4" type="ORF">SAMN04488548_10511</name>
    <name evidence="5" type="ORF">SAMN04488548_10527</name>
    <name evidence="6" type="ORF">SAMN04488548_10547</name>
    <name evidence="7" type="ORF">SAMN04488548_10554</name>
    <name evidence="8" type="ORF">SAMN04488548_11815</name>
    <name evidence="9" type="ORF">SAMN04488548_12030</name>
    <name evidence="10" type="ORF">SAMN04488548_12035</name>
    <name evidence="11" type="ORF">SAMN04488548_12532</name>
    <name evidence="12" type="ORF">SAMN04488548_1278</name>
</gene>
<accession>A0A1H2DLY4</accession>
<evidence type="ECO:0000313" key="5">
    <source>
        <dbReference type="EMBL" id="SDT83922.1"/>
    </source>
</evidence>
<evidence type="ECO:0000313" key="6">
    <source>
        <dbReference type="EMBL" id="SDT83981.1"/>
    </source>
</evidence>
<dbReference type="Proteomes" id="UP000183180">
    <property type="component" value="Unassembled WGS sequence"/>
</dbReference>
<name>A0A1H2DLY4_9ACTN</name>
<dbReference type="RefSeq" id="WP_074847847.1">
    <property type="nucleotide sequence ID" value="NZ_FNLM01000001.1"/>
</dbReference>
<dbReference type="EMBL" id="FNLM01000001">
    <property type="protein sequence ID" value="SDT83714.1"/>
    <property type="molecule type" value="Genomic_DNA"/>
</dbReference>
<dbReference type="EMBL" id="FNLM01000025">
    <property type="protein sequence ID" value="SDT87840.1"/>
    <property type="molecule type" value="Genomic_DNA"/>
</dbReference>